<keyword evidence="2" id="KW-1185">Reference proteome</keyword>
<reference evidence="2" key="1">
    <citation type="journal article" date="2019" name="Curr. Biol.">
        <title>Genome Sequence of Striga asiatica Provides Insight into the Evolution of Plant Parasitism.</title>
        <authorList>
            <person name="Yoshida S."/>
            <person name="Kim S."/>
            <person name="Wafula E.K."/>
            <person name="Tanskanen J."/>
            <person name="Kim Y.M."/>
            <person name="Honaas L."/>
            <person name="Yang Z."/>
            <person name="Spallek T."/>
            <person name="Conn C.E."/>
            <person name="Ichihashi Y."/>
            <person name="Cheong K."/>
            <person name="Cui S."/>
            <person name="Der J.P."/>
            <person name="Gundlach H."/>
            <person name="Jiao Y."/>
            <person name="Hori C."/>
            <person name="Ishida J.K."/>
            <person name="Kasahara H."/>
            <person name="Kiba T."/>
            <person name="Kim M.S."/>
            <person name="Koo N."/>
            <person name="Laohavisit A."/>
            <person name="Lee Y.H."/>
            <person name="Lumba S."/>
            <person name="McCourt P."/>
            <person name="Mortimer J.C."/>
            <person name="Mutuku J.M."/>
            <person name="Nomura T."/>
            <person name="Sasaki-Sekimoto Y."/>
            <person name="Seto Y."/>
            <person name="Wang Y."/>
            <person name="Wakatake T."/>
            <person name="Sakakibara H."/>
            <person name="Demura T."/>
            <person name="Yamaguchi S."/>
            <person name="Yoneyama K."/>
            <person name="Manabe R.I."/>
            <person name="Nelson D.C."/>
            <person name="Schulman A.H."/>
            <person name="Timko M.P."/>
            <person name="dePamphilis C.W."/>
            <person name="Choi D."/>
            <person name="Shirasu K."/>
        </authorList>
    </citation>
    <scope>NUCLEOTIDE SEQUENCE [LARGE SCALE GENOMIC DNA]</scope>
    <source>
        <strain evidence="2">cv. UVA1</strain>
    </source>
</reference>
<gene>
    <name evidence="1" type="ORF">STAS_25000</name>
</gene>
<dbReference type="EMBL" id="BKCP01008070">
    <property type="protein sequence ID" value="GER47863.1"/>
    <property type="molecule type" value="Genomic_DNA"/>
</dbReference>
<sequence length="137" mass="16281">MQIRKLLGEQVNIFRNYTIPFHAFWNYMVSCRVGAHVTVIKRSEVELSFEFTVITNPMNKLIESLRTKERDCEKSTRYNISRRKLISYYRCKASFKHLTQYTKAFLNPLSPHCRHIVPCINKFLHVFSDNYKLATIS</sequence>
<evidence type="ECO:0000313" key="1">
    <source>
        <dbReference type="EMBL" id="GER47863.1"/>
    </source>
</evidence>
<proteinExistence type="predicted"/>
<accession>A0A5A7QR88</accession>
<dbReference type="Proteomes" id="UP000325081">
    <property type="component" value="Unassembled WGS sequence"/>
</dbReference>
<protein>
    <submittedName>
        <fullName evidence="1">1-deoxy-D-xylulose-5-phosphate synthase</fullName>
    </submittedName>
</protein>
<evidence type="ECO:0000313" key="2">
    <source>
        <dbReference type="Proteomes" id="UP000325081"/>
    </source>
</evidence>
<name>A0A5A7QR88_STRAF</name>
<comment type="caution">
    <text evidence="1">The sequence shown here is derived from an EMBL/GenBank/DDBJ whole genome shotgun (WGS) entry which is preliminary data.</text>
</comment>
<organism evidence="1 2">
    <name type="scientific">Striga asiatica</name>
    <name type="common">Asiatic witchweed</name>
    <name type="synonym">Buchnera asiatica</name>
    <dbReference type="NCBI Taxonomy" id="4170"/>
    <lineage>
        <taxon>Eukaryota</taxon>
        <taxon>Viridiplantae</taxon>
        <taxon>Streptophyta</taxon>
        <taxon>Embryophyta</taxon>
        <taxon>Tracheophyta</taxon>
        <taxon>Spermatophyta</taxon>
        <taxon>Magnoliopsida</taxon>
        <taxon>eudicotyledons</taxon>
        <taxon>Gunneridae</taxon>
        <taxon>Pentapetalae</taxon>
        <taxon>asterids</taxon>
        <taxon>lamiids</taxon>
        <taxon>Lamiales</taxon>
        <taxon>Orobanchaceae</taxon>
        <taxon>Buchnereae</taxon>
        <taxon>Striga</taxon>
    </lineage>
</organism>
<dbReference type="AlphaFoldDB" id="A0A5A7QR88"/>